<proteinExistence type="predicted"/>
<evidence type="ECO:0000313" key="2">
    <source>
        <dbReference type="EMBL" id="CAA9529977.1"/>
    </source>
</evidence>
<feature type="compositionally biased region" description="Basic and acidic residues" evidence="1">
    <location>
        <begin position="130"/>
        <end position="159"/>
    </location>
</feature>
<dbReference type="AlphaFoldDB" id="A0A6J4TSM1"/>
<organism evidence="2">
    <name type="scientific">uncultured Solirubrobacteraceae bacterium</name>
    <dbReference type="NCBI Taxonomy" id="1162706"/>
    <lineage>
        <taxon>Bacteria</taxon>
        <taxon>Bacillati</taxon>
        <taxon>Actinomycetota</taxon>
        <taxon>Thermoleophilia</taxon>
        <taxon>Solirubrobacterales</taxon>
        <taxon>Solirubrobacteraceae</taxon>
        <taxon>environmental samples</taxon>
    </lineage>
</organism>
<sequence length="312" mass="35137">ERRPRRAARRRRRARPRGRGVRRRRRRRREPREREGRRRDRRRRRRHAALCPGVRGQPRAPDDQADRGRLAAQQAPLHPPRGAAAQPVPAVAAHADPDDRRRLPLLRGRGEAVGGDPPARRARGGAGCAARREPGGDARPPGDPHGLHPLGGDHGDLAQRGRRRAVPLAHVHPHRRRVRHHGARLRGGRVHREDGRHRAEAGADEDRGRRVVRARPGAGHADRDAGAVDGRDRGDAVGRRTHPPRGPRRARPPPPLRPGPRRRGGRARRARRGRRRRFVADQHRRVGGPGAPRRRDHRRDPAPAAREARARL</sequence>
<protein>
    <submittedName>
        <fullName evidence="2">Putative membrane protein</fullName>
    </submittedName>
</protein>
<name>A0A6J4TSM1_9ACTN</name>
<feature type="compositionally biased region" description="Basic and acidic residues" evidence="1">
    <location>
        <begin position="298"/>
        <end position="312"/>
    </location>
</feature>
<feature type="non-terminal residue" evidence="2">
    <location>
        <position position="312"/>
    </location>
</feature>
<feature type="compositionally biased region" description="Low complexity" evidence="1">
    <location>
        <begin position="80"/>
        <end position="94"/>
    </location>
</feature>
<feature type="compositionally biased region" description="Basic and acidic residues" evidence="1">
    <location>
        <begin position="220"/>
        <end position="238"/>
    </location>
</feature>
<feature type="compositionally biased region" description="Basic residues" evidence="1">
    <location>
        <begin position="160"/>
        <end position="189"/>
    </location>
</feature>
<feature type="region of interest" description="Disordered" evidence="1">
    <location>
        <begin position="1"/>
        <end position="312"/>
    </location>
</feature>
<feature type="compositionally biased region" description="Basic residues" evidence="1">
    <location>
        <begin position="239"/>
        <end position="251"/>
    </location>
</feature>
<feature type="non-terminal residue" evidence="2">
    <location>
        <position position="1"/>
    </location>
</feature>
<evidence type="ECO:0000256" key="1">
    <source>
        <dbReference type="SAM" id="MobiDB-lite"/>
    </source>
</evidence>
<feature type="compositionally biased region" description="Basic residues" evidence="1">
    <location>
        <begin position="39"/>
        <end position="48"/>
    </location>
</feature>
<gene>
    <name evidence="2" type="ORF">AVDCRST_MAG30-3684</name>
</gene>
<feature type="compositionally biased region" description="Basic residues" evidence="1">
    <location>
        <begin position="1"/>
        <end position="29"/>
    </location>
</feature>
<dbReference type="EMBL" id="CADCVS010000486">
    <property type="protein sequence ID" value="CAA9529977.1"/>
    <property type="molecule type" value="Genomic_DNA"/>
</dbReference>
<feature type="compositionally biased region" description="Basic and acidic residues" evidence="1">
    <location>
        <begin position="60"/>
        <end position="69"/>
    </location>
</feature>
<accession>A0A6J4TSM1</accession>
<feature type="compositionally biased region" description="Basic residues" evidence="1">
    <location>
        <begin position="259"/>
        <end position="277"/>
    </location>
</feature>
<feature type="compositionally biased region" description="Basic and acidic residues" evidence="1">
    <location>
        <begin position="190"/>
        <end position="209"/>
    </location>
</feature>
<reference evidence="2" key="1">
    <citation type="submission" date="2020-02" db="EMBL/GenBank/DDBJ databases">
        <authorList>
            <person name="Meier V. D."/>
        </authorList>
    </citation>
    <scope>NUCLEOTIDE SEQUENCE</scope>
    <source>
        <strain evidence="2">AVDCRST_MAG30</strain>
    </source>
</reference>